<dbReference type="AlphaFoldDB" id="M5GAL5"/>
<dbReference type="EMBL" id="JH795860">
    <property type="protein sequence ID" value="EJU03002.1"/>
    <property type="molecule type" value="Genomic_DNA"/>
</dbReference>
<evidence type="ECO:0000256" key="1">
    <source>
        <dbReference type="SAM" id="SignalP"/>
    </source>
</evidence>
<organism evidence="2 3">
    <name type="scientific">Dacryopinax primogenitus (strain DJM 731)</name>
    <name type="common">Brown rot fungus</name>
    <dbReference type="NCBI Taxonomy" id="1858805"/>
    <lineage>
        <taxon>Eukaryota</taxon>
        <taxon>Fungi</taxon>
        <taxon>Dikarya</taxon>
        <taxon>Basidiomycota</taxon>
        <taxon>Agaricomycotina</taxon>
        <taxon>Dacrymycetes</taxon>
        <taxon>Dacrymycetales</taxon>
        <taxon>Dacrymycetaceae</taxon>
        <taxon>Dacryopinax</taxon>
    </lineage>
</organism>
<dbReference type="HOGENOM" id="CLU_2996464_0_0_1"/>
<gene>
    <name evidence="2" type="ORF">DACRYDRAFT_21367</name>
</gene>
<dbReference type="GeneID" id="63687424"/>
<feature type="signal peptide" evidence="1">
    <location>
        <begin position="1"/>
        <end position="19"/>
    </location>
</feature>
<dbReference type="RefSeq" id="XP_040629896.1">
    <property type="nucleotide sequence ID" value="XM_040772362.1"/>
</dbReference>
<accession>M5GAL5</accession>
<evidence type="ECO:0000313" key="2">
    <source>
        <dbReference type="EMBL" id="EJU03002.1"/>
    </source>
</evidence>
<evidence type="ECO:0000313" key="3">
    <source>
        <dbReference type="Proteomes" id="UP000030653"/>
    </source>
</evidence>
<protein>
    <submittedName>
        <fullName evidence="2">Uncharacterized protein</fullName>
    </submittedName>
</protein>
<proteinExistence type="predicted"/>
<keyword evidence="1" id="KW-0732">Signal</keyword>
<dbReference type="Proteomes" id="UP000030653">
    <property type="component" value="Unassembled WGS sequence"/>
</dbReference>
<keyword evidence="3" id="KW-1185">Reference proteome</keyword>
<reference evidence="2 3" key="1">
    <citation type="journal article" date="2012" name="Science">
        <title>The Paleozoic origin of enzymatic lignin decomposition reconstructed from 31 fungal genomes.</title>
        <authorList>
            <person name="Floudas D."/>
            <person name="Binder M."/>
            <person name="Riley R."/>
            <person name="Barry K."/>
            <person name="Blanchette R.A."/>
            <person name="Henrissat B."/>
            <person name="Martinez A.T."/>
            <person name="Otillar R."/>
            <person name="Spatafora J.W."/>
            <person name="Yadav J.S."/>
            <person name="Aerts A."/>
            <person name="Benoit I."/>
            <person name="Boyd A."/>
            <person name="Carlson A."/>
            <person name="Copeland A."/>
            <person name="Coutinho P.M."/>
            <person name="de Vries R.P."/>
            <person name="Ferreira P."/>
            <person name="Findley K."/>
            <person name="Foster B."/>
            <person name="Gaskell J."/>
            <person name="Glotzer D."/>
            <person name="Gorecki P."/>
            <person name="Heitman J."/>
            <person name="Hesse C."/>
            <person name="Hori C."/>
            <person name="Igarashi K."/>
            <person name="Jurgens J.A."/>
            <person name="Kallen N."/>
            <person name="Kersten P."/>
            <person name="Kohler A."/>
            <person name="Kuees U."/>
            <person name="Kumar T.K.A."/>
            <person name="Kuo A."/>
            <person name="LaButti K."/>
            <person name="Larrondo L.F."/>
            <person name="Lindquist E."/>
            <person name="Ling A."/>
            <person name="Lombard V."/>
            <person name="Lucas S."/>
            <person name="Lundell T."/>
            <person name="Martin R."/>
            <person name="McLaughlin D.J."/>
            <person name="Morgenstern I."/>
            <person name="Morin E."/>
            <person name="Murat C."/>
            <person name="Nagy L.G."/>
            <person name="Nolan M."/>
            <person name="Ohm R.A."/>
            <person name="Patyshakuliyeva A."/>
            <person name="Rokas A."/>
            <person name="Ruiz-Duenas F.J."/>
            <person name="Sabat G."/>
            <person name="Salamov A."/>
            <person name="Samejima M."/>
            <person name="Schmutz J."/>
            <person name="Slot J.C."/>
            <person name="St John F."/>
            <person name="Stenlid J."/>
            <person name="Sun H."/>
            <person name="Sun S."/>
            <person name="Syed K."/>
            <person name="Tsang A."/>
            <person name="Wiebenga A."/>
            <person name="Young D."/>
            <person name="Pisabarro A."/>
            <person name="Eastwood D.C."/>
            <person name="Martin F."/>
            <person name="Cullen D."/>
            <person name="Grigoriev I.V."/>
            <person name="Hibbett D.S."/>
        </authorList>
    </citation>
    <scope>NUCLEOTIDE SEQUENCE [LARGE SCALE GENOMIC DNA]</scope>
    <source>
        <strain evidence="2 3">DJM-731 SS1</strain>
    </source>
</reference>
<name>M5GAL5_DACPD</name>
<feature type="chain" id="PRO_5004067676" evidence="1">
    <location>
        <begin position="20"/>
        <end position="57"/>
    </location>
</feature>
<sequence>MATREGNLVLSFFMGPVLTALAWAPFVGNAGGEGVCVWGEEEPPKDPDPDPKKPLMY</sequence>